<dbReference type="GO" id="GO:0008237">
    <property type="term" value="F:metallopeptidase activity"/>
    <property type="evidence" value="ECO:0007669"/>
    <property type="project" value="UniProtKB-KW"/>
</dbReference>
<keyword evidence="1" id="KW-0645">Protease</keyword>
<feature type="disulfide bond" evidence="8">
    <location>
        <begin position="51"/>
        <end position="273"/>
    </location>
</feature>
<keyword evidence="4" id="KW-0574">Periplasm</keyword>
<dbReference type="InterPro" id="IPR009045">
    <property type="entry name" value="Zn_M74/Hedgehog-like"/>
</dbReference>
<dbReference type="GO" id="GO:0006508">
    <property type="term" value="P:proteolysis"/>
    <property type="evidence" value="ECO:0007669"/>
    <property type="project" value="UniProtKB-KW"/>
</dbReference>
<gene>
    <name evidence="10" type="primary">mepA</name>
    <name evidence="10" type="ORF">G4223_06675</name>
</gene>
<dbReference type="GO" id="GO:0046872">
    <property type="term" value="F:metal ion binding"/>
    <property type="evidence" value="ECO:0007669"/>
    <property type="project" value="UniProtKB-KW"/>
</dbReference>
<evidence type="ECO:0000256" key="4">
    <source>
        <dbReference type="ARBA" id="ARBA00022764"/>
    </source>
</evidence>
<feature type="chain" id="PRO_5028922675" evidence="9">
    <location>
        <begin position="24"/>
        <end position="288"/>
    </location>
</feature>
<keyword evidence="3 9" id="KW-0732">Signal</keyword>
<keyword evidence="5" id="KW-0378">Hydrolase</keyword>
<feature type="signal peptide" evidence="9">
    <location>
        <begin position="1"/>
        <end position="23"/>
    </location>
</feature>
<organism evidence="10 11">
    <name type="scientific">Magnetospirillum aberrantis SpK</name>
    <dbReference type="NCBI Taxonomy" id="908842"/>
    <lineage>
        <taxon>Bacteria</taxon>
        <taxon>Pseudomonadati</taxon>
        <taxon>Pseudomonadota</taxon>
        <taxon>Alphaproteobacteria</taxon>
        <taxon>Rhodospirillales</taxon>
        <taxon>Rhodospirillaceae</taxon>
        <taxon>Magnetospirillum</taxon>
    </lineage>
</organism>
<name>A0A7C9UW16_9PROT</name>
<keyword evidence="11" id="KW-1185">Reference proteome</keyword>
<accession>A0A7C9UW16</accession>
<reference evidence="10 11" key="1">
    <citation type="submission" date="2020-02" db="EMBL/GenBank/DDBJ databases">
        <authorList>
            <person name="Dziuba M."/>
            <person name="Kuznetsov B."/>
            <person name="Mardanov A."/>
            <person name="Ravin N."/>
            <person name="Grouzdev D."/>
        </authorList>
    </citation>
    <scope>NUCLEOTIDE SEQUENCE [LARGE SCALE GENOMIC DNA]</scope>
    <source>
        <strain evidence="10 11">SpK</strain>
    </source>
</reference>
<evidence type="ECO:0000256" key="8">
    <source>
        <dbReference type="PIRSR" id="PIRSR018455-2"/>
    </source>
</evidence>
<dbReference type="EMBL" id="JAAIYP010000034">
    <property type="protein sequence ID" value="NFV79792.1"/>
    <property type="molecule type" value="Genomic_DNA"/>
</dbReference>
<dbReference type="SUPFAM" id="SSF55166">
    <property type="entry name" value="Hedgehog/DD-peptidase"/>
    <property type="match status" value="1"/>
</dbReference>
<feature type="disulfide bond" evidence="8">
    <location>
        <begin position="192"/>
        <end position="240"/>
    </location>
</feature>
<evidence type="ECO:0000256" key="5">
    <source>
        <dbReference type="ARBA" id="ARBA00022801"/>
    </source>
</evidence>
<evidence type="ECO:0000256" key="2">
    <source>
        <dbReference type="ARBA" id="ARBA00022723"/>
    </source>
</evidence>
<dbReference type="Proteomes" id="UP000480684">
    <property type="component" value="Unassembled WGS sequence"/>
</dbReference>
<keyword evidence="7" id="KW-0482">Metalloprotease</keyword>
<dbReference type="Pfam" id="PF03411">
    <property type="entry name" value="Peptidase_M74"/>
    <property type="match status" value="1"/>
</dbReference>
<evidence type="ECO:0000256" key="6">
    <source>
        <dbReference type="ARBA" id="ARBA00022833"/>
    </source>
</evidence>
<protein>
    <submittedName>
        <fullName evidence="10">Penicillin-insensitive murein endopeptidase</fullName>
    </submittedName>
</protein>
<proteinExistence type="predicted"/>
<feature type="disulfide bond" evidence="8">
    <location>
        <begin position="221"/>
        <end position="228"/>
    </location>
</feature>
<evidence type="ECO:0000313" key="10">
    <source>
        <dbReference type="EMBL" id="NFV79792.1"/>
    </source>
</evidence>
<dbReference type="NCBIfam" id="NF006947">
    <property type="entry name" value="PRK09429.1"/>
    <property type="match status" value="1"/>
</dbReference>
<keyword evidence="2" id="KW-0479">Metal-binding</keyword>
<comment type="caution">
    <text evidence="10">The sequence shown here is derived from an EMBL/GenBank/DDBJ whole genome shotgun (WGS) entry which is preliminary data.</text>
</comment>
<keyword evidence="6" id="KW-0862">Zinc</keyword>
<dbReference type="RefSeq" id="WP_163677586.1">
    <property type="nucleotide sequence ID" value="NZ_JAAIYP010000034.1"/>
</dbReference>
<evidence type="ECO:0000313" key="11">
    <source>
        <dbReference type="Proteomes" id="UP000480684"/>
    </source>
</evidence>
<evidence type="ECO:0000256" key="7">
    <source>
        <dbReference type="ARBA" id="ARBA00023049"/>
    </source>
</evidence>
<evidence type="ECO:0000256" key="1">
    <source>
        <dbReference type="ARBA" id="ARBA00022670"/>
    </source>
</evidence>
<evidence type="ECO:0000256" key="3">
    <source>
        <dbReference type="ARBA" id="ARBA00022729"/>
    </source>
</evidence>
<dbReference type="Gene3D" id="3.30.1380.10">
    <property type="match status" value="1"/>
</dbReference>
<dbReference type="GO" id="GO:0004252">
    <property type="term" value="F:serine-type endopeptidase activity"/>
    <property type="evidence" value="ECO:0007669"/>
    <property type="project" value="InterPro"/>
</dbReference>
<dbReference type="InterPro" id="IPR005073">
    <property type="entry name" value="Peptidase_M74"/>
</dbReference>
<evidence type="ECO:0000256" key="9">
    <source>
        <dbReference type="SAM" id="SignalP"/>
    </source>
</evidence>
<dbReference type="PIRSF" id="PIRSF018455">
    <property type="entry name" value="MepA"/>
    <property type="match status" value="1"/>
</dbReference>
<dbReference type="AlphaFoldDB" id="A0A7C9UW16"/>
<keyword evidence="8" id="KW-1015">Disulfide bond</keyword>
<sequence>MRRGAAIVALVVLATSVASGAHAGSAADPWAAIRFPASGGTQSLGSPAAGCIVGAEGLPLSGDGYQVLRPHRNRFWGHPRTIAMIEELGRFAAAQGIAPLLVGDMSQPRGGPMAFGHGSHQNGLDVDIWFRLPGRTLSGEELEQPEPVSMVHGTRVNPDTWGDAQYRLLHQAASSPEVERIFVNPPIKAEACRRAGEDRAWLAKLRPWWGHDEHFHVRLSCTPGDDGCVSQAPVPPGDGCGGELTSWNAKPVVLPTSAKDRPNRRNPVLPAACAAILRKPAVLEAARR</sequence>
<dbReference type="GO" id="GO:0030288">
    <property type="term" value="C:outer membrane-bounded periplasmic space"/>
    <property type="evidence" value="ECO:0007669"/>
    <property type="project" value="InterPro"/>
</dbReference>